<dbReference type="OrthoDB" id="8909229at2"/>
<dbReference type="STRING" id="1163617.SCD_n01226"/>
<reference evidence="6 7" key="1">
    <citation type="journal article" date="2012" name="Appl. Environ. Microbiol.">
        <title>Draft genome sequence of a psychrotolerant sulfur-oxidizing bacterium, Sulfuricella denitrificans skB26, and proteomic insights into cold adaptation.</title>
        <authorList>
            <person name="Watanabe T."/>
            <person name="Kojima H."/>
            <person name="Fukui M."/>
        </authorList>
    </citation>
    <scope>NUCLEOTIDE SEQUENCE [LARGE SCALE GENOMIC DNA]</scope>
    <source>
        <strain evidence="7">skB26</strain>
    </source>
</reference>
<dbReference type="PRINTS" id="PR01006">
    <property type="entry name" value="FLGHOOKFLIE"/>
</dbReference>
<sequence>MNTTQGIDQLLGQLRAASALAAGQEPASASTEGPDFAALLKASLDQVNTTQQDSANLAKGFELGDPNANLQEVMVSLQKANLSFQTMVQVRNKLVSAYHEVMSMQV</sequence>
<dbReference type="PANTHER" id="PTHR34653">
    <property type="match status" value="1"/>
</dbReference>
<dbReference type="GO" id="GO:0009425">
    <property type="term" value="C:bacterial-type flagellum basal body"/>
    <property type="evidence" value="ECO:0007669"/>
    <property type="project" value="UniProtKB-SubCell"/>
</dbReference>
<dbReference type="HOGENOM" id="CLU_147249_0_0_4"/>
<organism evidence="6 7">
    <name type="scientific">Sulfuricella denitrificans (strain DSM 22764 / NBRC 105220 / skB26)</name>
    <dbReference type="NCBI Taxonomy" id="1163617"/>
    <lineage>
        <taxon>Bacteria</taxon>
        <taxon>Pseudomonadati</taxon>
        <taxon>Pseudomonadota</taxon>
        <taxon>Betaproteobacteria</taxon>
        <taxon>Nitrosomonadales</taxon>
        <taxon>Sulfuricellaceae</taxon>
        <taxon>Sulfuricella</taxon>
    </lineage>
</organism>
<evidence type="ECO:0000256" key="5">
    <source>
        <dbReference type="NCBIfam" id="TIGR00205"/>
    </source>
</evidence>
<comment type="similarity">
    <text evidence="2 4">Belongs to the FliE family.</text>
</comment>
<proteinExistence type="inferred from homology"/>
<dbReference type="eggNOG" id="COG1677">
    <property type="taxonomic scope" value="Bacteria"/>
</dbReference>
<accession>S6AA12</accession>
<dbReference type="InterPro" id="IPR001624">
    <property type="entry name" value="FliE"/>
</dbReference>
<keyword evidence="7" id="KW-1185">Reference proteome</keyword>
<dbReference type="PANTHER" id="PTHR34653:SF1">
    <property type="entry name" value="FLAGELLAR HOOK-BASAL BODY COMPLEX PROTEIN FLIE"/>
    <property type="match status" value="1"/>
</dbReference>
<dbReference type="Proteomes" id="UP000015559">
    <property type="component" value="Chromosome"/>
</dbReference>
<keyword evidence="6" id="KW-0966">Cell projection</keyword>
<evidence type="ECO:0000256" key="2">
    <source>
        <dbReference type="ARBA" id="ARBA00009272"/>
    </source>
</evidence>
<comment type="subcellular location">
    <subcellularLocation>
        <location evidence="1 4">Bacterial flagellum basal body</location>
    </subcellularLocation>
</comment>
<dbReference type="Pfam" id="PF02049">
    <property type="entry name" value="FliE"/>
    <property type="match status" value="1"/>
</dbReference>
<name>S6AA12_SULDS</name>
<dbReference type="GO" id="GO:0071973">
    <property type="term" value="P:bacterial-type flagellum-dependent cell motility"/>
    <property type="evidence" value="ECO:0007669"/>
    <property type="project" value="InterPro"/>
</dbReference>
<dbReference type="KEGG" id="sdr:SCD_n01226"/>
<evidence type="ECO:0000313" key="6">
    <source>
        <dbReference type="EMBL" id="BAN35055.1"/>
    </source>
</evidence>
<evidence type="ECO:0000256" key="4">
    <source>
        <dbReference type="HAMAP-Rule" id="MF_00724"/>
    </source>
</evidence>
<dbReference type="GO" id="GO:0003774">
    <property type="term" value="F:cytoskeletal motor activity"/>
    <property type="evidence" value="ECO:0007669"/>
    <property type="project" value="InterPro"/>
</dbReference>
<evidence type="ECO:0000313" key="7">
    <source>
        <dbReference type="Proteomes" id="UP000015559"/>
    </source>
</evidence>
<dbReference type="RefSeq" id="WP_009205993.1">
    <property type="nucleotide sequence ID" value="NC_022357.1"/>
</dbReference>
<dbReference type="EMBL" id="AP013066">
    <property type="protein sequence ID" value="BAN35055.1"/>
    <property type="molecule type" value="Genomic_DNA"/>
</dbReference>
<gene>
    <name evidence="4 6" type="primary">fliE</name>
    <name evidence="6" type="ORF">SCD_n01226</name>
</gene>
<dbReference type="NCBIfam" id="TIGR00205">
    <property type="entry name" value="fliE"/>
    <property type="match status" value="1"/>
</dbReference>
<keyword evidence="6" id="KW-0969">Cilium</keyword>
<evidence type="ECO:0000256" key="3">
    <source>
        <dbReference type="ARBA" id="ARBA00023143"/>
    </source>
</evidence>
<evidence type="ECO:0000256" key="1">
    <source>
        <dbReference type="ARBA" id="ARBA00004117"/>
    </source>
</evidence>
<keyword evidence="3 4" id="KW-0975">Bacterial flagellum</keyword>
<dbReference type="GO" id="GO:0005198">
    <property type="term" value="F:structural molecule activity"/>
    <property type="evidence" value="ECO:0007669"/>
    <property type="project" value="UniProtKB-UniRule"/>
</dbReference>
<keyword evidence="6" id="KW-0282">Flagellum</keyword>
<dbReference type="HAMAP" id="MF_00724">
    <property type="entry name" value="FliE"/>
    <property type="match status" value="1"/>
</dbReference>
<protein>
    <recommendedName>
        <fullName evidence="4 5">Flagellar hook-basal body complex protein FliE</fullName>
    </recommendedName>
</protein>
<dbReference type="AlphaFoldDB" id="S6AA12"/>